<name>A0A132MYR9_9ACTN</name>
<proteinExistence type="predicted"/>
<organism evidence="3 4">
    <name type="scientific">Carbonactinospora thermoautotrophica</name>
    <dbReference type="NCBI Taxonomy" id="1469144"/>
    <lineage>
        <taxon>Bacteria</taxon>
        <taxon>Bacillati</taxon>
        <taxon>Actinomycetota</taxon>
        <taxon>Actinomycetes</taxon>
        <taxon>Kitasatosporales</taxon>
        <taxon>Carbonactinosporaceae</taxon>
        <taxon>Carbonactinospora</taxon>
    </lineage>
</organism>
<reference evidence="4" key="1">
    <citation type="submission" date="2015-04" db="EMBL/GenBank/DDBJ databases">
        <title>Physiological reanalysis, assessment of diazotrophy, and genome sequences of multiple isolates of Streptomyces thermoautotrophicus.</title>
        <authorList>
            <person name="MacKellar D.C."/>
            <person name="Lieber L."/>
            <person name="Norman J."/>
            <person name="Bolger A."/>
            <person name="Tobin C."/>
            <person name="Murray J.W."/>
            <person name="Chang R."/>
            <person name="Ford T."/>
            <person name="Nguyen P.Q."/>
            <person name="Woodward J."/>
            <person name="Permingeat H."/>
            <person name="Joshi N.S."/>
            <person name="Silver P.A."/>
            <person name="Usadel B."/>
            <person name="Rutherford A.W."/>
            <person name="Friesen M."/>
            <person name="Prell J."/>
        </authorList>
    </citation>
    <scope>NUCLEOTIDE SEQUENCE [LARGE SCALE GENOMIC DNA]</scope>
    <source>
        <strain evidence="4">H1</strain>
    </source>
</reference>
<feature type="coiled-coil region" evidence="1">
    <location>
        <begin position="10"/>
        <end position="41"/>
    </location>
</feature>
<dbReference type="SUPFAM" id="SSF140453">
    <property type="entry name" value="EsxAB dimer-like"/>
    <property type="match status" value="1"/>
</dbReference>
<evidence type="ECO:0000313" key="3">
    <source>
        <dbReference type="EMBL" id="KWX02866.1"/>
    </source>
</evidence>
<feature type="compositionally biased region" description="Gly residues" evidence="2">
    <location>
        <begin position="297"/>
        <end position="376"/>
    </location>
</feature>
<accession>A0A132MYR9</accession>
<dbReference type="STRING" id="1469144.LI90_3913"/>
<evidence type="ECO:0000256" key="1">
    <source>
        <dbReference type="SAM" id="Coils"/>
    </source>
</evidence>
<feature type="region of interest" description="Disordered" evidence="2">
    <location>
        <begin position="169"/>
        <end position="193"/>
    </location>
</feature>
<sequence length="411" mass="40332">MIKDADPGTLREAERRWRAVADRLQNLAADLRSQAAGLQHSWSGQAADQFQGVAAQVAERTRSLGEKAATVSTAMRTAGDALETAKARMPEPPSDWERSLVSAGKMADKYGFVGGVAGFLGGKLAGEAAEAKQAEFEQKRREAVQVMEQLDAAYAASCVHLAEAGRYEDGAPAQPAEPPGGTTGGGSGTAGGGVSAYRSGGGAGGGGYSGYGTSGGGSRVSATPTVQGTDSGIIGGVPIGSDLSSVGTLPGIGTTMPGGGLSGTGGLPGGGLGGVLFPMPGGPLGGGAWDGGRMPGRTGGGYGGQGFRSGPFGDGVDGGRLGGGGRMPGASTGGRGLAGVGDDGIIGGRPGSRNGAGGVGNGMPDGPDGLGRGGGHGSDEEERERGKRPSWLVEDAETWANKKSVVPPVIS</sequence>
<dbReference type="AlphaFoldDB" id="A0A132MYR9"/>
<dbReference type="Proteomes" id="UP000070188">
    <property type="component" value="Unassembled WGS sequence"/>
</dbReference>
<dbReference type="Gene3D" id="1.20.1260.20">
    <property type="entry name" value="PPE superfamily"/>
    <property type="match status" value="1"/>
</dbReference>
<dbReference type="Pfam" id="PF06013">
    <property type="entry name" value="WXG100"/>
    <property type="match status" value="1"/>
</dbReference>
<gene>
    <name evidence="3" type="ORF">LI90_3913</name>
</gene>
<evidence type="ECO:0000313" key="4">
    <source>
        <dbReference type="Proteomes" id="UP000070188"/>
    </source>
</evidence>
<comment type="caution">
    <text evidence="3">The sequence shown here is derived from an EMBL/GenBank/DDBJ whole genome shotgun (WGS) entry which is preliminary data.</text>
</comment>
<dbReference type="PATRIC" id="fig|1469144.10.peg.4195"/>
<keyword evidence="4" id="KW-1185">Reference proteome</keyword>
<feature type="region of interest" description="Disordered" evidence="2">
    <location>
        <begin position="215"/>
        <end position="234"/>
    </location>
</feature>
<protein>
    <submittedName>
        <fullName evidence="3">PE family protein</fullName>
    </submittedName>
</protein>
<feature type="compositionally biased region" description="Gly residues" evidence="2">
    <location>
        <begin position="181"/>
        <end position="193"/>
    </location>
</feature>
<keyword evidence="1" id="KW-0175">Coiled coil</keyword>
<dbReference type="InterPro" id="IPR038332">
    <property type="entry name" value="PPE_sf"/>
</dbReference>
<feature type="region of interest" description="Disordered" evidence="2">
    <location>
        <begin position="297"/>
        <end position="393"/>
    </location>
</feature>
<dbReference type="EMBL" id="LAXD01000001">
    <property type="protein sequence ID" value="KWX02866.1"/>
    <property type="molecule type" value="Genomic_DNA"/>
</dbReference>
<dbReference type="InterPro" id="IPR036689">
    <property type="entry name" value="ESAT-6-like_sf"/>
</dbReference>
<evidence type="ECO:0000256" key="2">
    <source>
        <dbReference type="SAM" id="MobiDB-lite"/>
    </source>
</evidence>
<dbReference type="InterPro" id="IPR010310">
    <property type="entry name" value="T7SS_ESAT-6-like"/>
</dbReference>